<keyword evidence="8" id="KW-1185">Reference proteome</keyword>
<keyword evidence="4 5" id="KW-0408">Iron</keyword>
<dbReference type="AlphaFoldDB" id="A0A8J2WEP6"/>
<evidence type="ECO:0000256" key="3">
    <source>
        <dbReference type="ARBA" id="ARBA00023002"/>
    </source>
</evidence>
<feature type="binding site" evidence="5">
    <location>
        <position position="506"/>
    </location>
    <ligand>
        <name>Fe cation</name>
        <dbReference type="ChEBI" id="CHEBI:24875"/>
        <note>catalytic</note>
    </ligand>
</feature>
<feature type="binding site" evidence="5">
    <location>
        <position position="206"/>
    </location>
    <ligand>
        <name>Fe cation</name>
        <dbReference type="ChEBI" id="CHEBI:24875"/>
        <note>catalytic</note>
    </ligand>
</feature>
<dbReference type="OrthoDB" id="407010at2759"/>
<dbReference type="PANTHER" id="PTHR10543">
    <property type="entry name" value="BETA-CAROTENE DIOXYGENASE"/>
    <property type="match status" value="1"/>
</dbReference>
<dbReference type="Proteomes" id="UP000789595">
    <property type="component" value="Unassembled WGS sequence"/>
</dbReference>
<feature type="chain" id="PRO_5035288495" description="Carotenoid oxygenase" evidence="6">
    <location>
        <begin position="20"/>
        <end position="513"/>
    </location>
</feature>
<reference evidence="7" key="1">
    <citation type="submission" date="2021-11" db="EMBL/GenBank/DDBJ databases">
        <authorList>
            <consortium name="Genoscope - CEA"/>
            <person name="William W."/>
        </authorList>
    </citation>
    <scope>NUCLEOTIDE SEQUENCE</scope>
</reference>
<dbReference type="EMBL" id="CAKKNE010000001">
    <property type="protein sequence ID" value="CAH0365490.1"/>
    <property type="molecule type" value="Genomic_DNA"/>
</dbReference>
<name>A0A8J2WEP6_9STRA</name>
<evidence type="ECO:0008006" key="9">
    <source>
        <dbReference type="Google" id="ProtNLM"/>
    </source>
</evidence>
<dbReference type="InterPro" id="IPR004294">
    <property type="entry name" value="Carotenoid_Oase"/>
</dbReference>
<evidence type="ECO:0000256" key="1">
    <source>
        <dbReference type="ARBA" id="ARBA00006787"/>
    </source>
</evidence>
<keyword evidence="6" id="KW-0732">Signal</keyword>
<dbReference type="GO" id="GO:0010436">
    <property type="term" value="F:carotenoid dioxygenase activity"/>
    <property type="evidence" value="ECO:0007669"/>
    <property type="project" value="TreeGrafter"/>
</dbReference>
<feature type="signal peptide" evidence="6">
    <location>
        <begin position="1"/>
        <end position="19"/>
    </location>
</feature>
<comment type="similarity">
    <text evidence="1">Belongs to the carotenoid oxygenase family.</text>
</comment>
<feature type="binding site" evidence="5">
    <location>
        <position position="258"/>
    </location>
    <ligand>
        <name>Fe cation</name>
        <dbReference type="ChEBI" id="CHEBI:24875"/>
        <note>catalytic</note>
    </ligand>
</feature>
<dbReference type="PANTHER" id="PTHR10543:SF24">
    <property type="entry name" value="CAROTENOID ISOMEROOXYGENASE"/>
    <property type="match status" value="1"/>
</dbReference>
<dbReference type="GO" id="GO:0046872">
    <property type="term" value="F:metal ion binding"/>
    <property type="evidence" value="ECO:0007669"/>
    <property type="project" value="UniProtKB-KW"/>
</dbReference>
<evidence type="ECO:0000256" key="6">
    <source>
        <dbReference type="SAM" id="SignalP"/>
    </source>
</evidence>
<organism evidence="7 8">
    <name type="scientific">Pelagomonas calceolata</name>
    <dbReference type="NCBI Taxonomy" id="35677"/>
    <lineage>
        <taxon>Eukaryota</taxon>
        <taxon>Sar</taxon>
        <taxon>Stramenopiles</taxon>
        <taxon>Ochrophyta</taxon>
        <taxon>Pelagophyceae</taxon>
        <taxon>Pelagomonadales</taxon>
        <taxon>Pelagomonadaceae</taxon>
        <taxon>Pelagomonas</taxon>
    </lineage>
</organism>
<evidence type="ECO:0000256" key="2">
    <source>
        <dbReference type="ARBA" id="ARBA00022723"/>
    </source>
</evidence>
<comment type="cofactor">
    <cofactor evidence="5">
        <name>Fe(2+)</name>
        <dbReference type="ChEBI" id="CHEBI:29033"/>
    </cofactor>
    <text evidence="5">Binds 1 Fe(2+) ion per subunit.</text>
</comment>
<dbReference type="GO" id="GO:0009507">
    <property type="term" value="C:chloroplast"/>
    <property type="evidence" value="ECO:0007669"/>
    <property type="project" value="TreeGrafter"/>
</dbReference>
<evidence type="ECO:0000313" key="8">
    <source>
        <dbReference type="Proteomes" id="UP000789595"/>
    </source>
</evidence>
<keyword evidence="3" id="KW-0560">Oxidoreductase</keyword>
<dbReference type="Pfam" id="PF03055">
    <property type="entry name" value="RPE65"/>
    <property type="match status" value="1"/>
</dbReference>
<accession>A0A8J2WEP6</accession>
<comment type="caution">
    <text evidence="7">The sequence shown here is derived from an EMBL/GenBank/DDBJ whole genome shotgun (WGS) entry which is preliminary data.</text>
</comment>
<evidence type="ECO:0000256" key="4">
    <source>
        <dbReference type="ARBA" id="ARBA00023004"/>
    </source>
</evidence>
<evidence type="ECO:0000256" key="5">
    <source>
        <dbReference type="PIRSR" id="PIRSR604294-1"/>
    </source>
</evidence>
<gene>
    <name evidence="7" type="ORF">PECAL_1P19310</name>
</gene>
<keyword evidence="2 5" id="KW-0479">Metal-binding</keyword>
<protein>
    <recommendedName>
        <fullName evidence="9">Carotenoid oxygenase</fullName>
    </recommendedName>
</protein>
<feature type="binding site" evidence="5">
    <location>
        <position position="326"/>
    </location>
    <ligand>
        <name>Fe cation</name>
        <dbReference type="ChEBI" id="CHEBI:24875"/>
        <note>catalytic</note>
    </ligand>
</feature>
<sequence>MRFARVLLLLQACSALLWHQPPRCRRAQPPRVGTSLDDFPAARCTDACKLRTTGTLPKWLAGAVVRNGPGRFTTARQNCSHLFDGMALLSRFEVDGATNSVKWTSRYLRSQAYEYASTNGGLLYNEFGTAAGVGLAGRAVSLMRGVLAGGTTDNACVSVVPTADGRAVCLSEPTRASYAIDPKTLETLGAHSYKGSDLPGLLHTAHPIPYGDGFVNVATALFPVPKYTVYKSDGNFQHPRRICDLAPSQNFPDVSWHHSFAVGGRYAIVIETPCVYNVAALVGVADAAHIAFDWRDNAPTTLRVVDIEKGEEVTKRTLREPCFFFHAANAFVEGTTLHVDVGYYDDASMLNGLALDRMRAAPSTNGATPSRLTRLSIELGSDADVRATRLDGPAAGEFCEFPVVDPRLAGRRHRFVYAVGLKRPGNVGNLLTRTDCETQETIANGFGAVVVGEALVVPRPGVPDDYVVMVVVHDAAGDAHLVVASPALEELARATLSAGGVPYGFHSCWIPEA</sequence>
<proteinExistence type="inferred from homology"/>
<dbReference type="GO" id="GO:0016121">
    <property type="term" value="P:carotene catabolic process"/>
    <property type="evidence" value="ECO:0007669"/>
    <property type="project" value="TreeGrafter"/>
</dbReference>
<evidence type="ECO:0000313" key="7">
    <source>
        <dbReference type="EMBL" id="CAH0365490.1"/>
    </source>
</evidence>